<accession>A0A0B7FFG4</accession>
<reference evidence="1 2" key="1">
    <citation type="submission" date="2014-11" db="EMBL/GenBank/DDBJ databases">
        <authorList>
            <person name="Wibberg Daniel"/>
        </authorList>
    </citation>
    <scope>NUCLEOTIDE SEQUENCE [LARGE SCALE GENOMIC DNA]</scope>
    <source>
        <strain evidence="1">Rhizoctonia solani AG1-IB 7/3/14</strain>
    </source>
</reference>
<dbReference type="STRING" id="1108050.A0A0B7FFG4"/>
<organism evidence="1 2">
    <name type="scientific">Thanatephorus cucumeris (strain AG1-IB / isolate 7/3/14)</name>
    <name type="common">Lettuce bottom rot fungus</name>
    <name type="synonym">Rhizoctonia solani</name>
    <dbReference type="NCBI Taxonomy" id="1108050"/>
    <lineage>
        <taxon>Eukaryota</taxon>
        <taxon>Fungi</taxon>
        <taxon>Dikarya</taxon>
        <taxon>Basidiomycota</taxon>
        <taxon>Agaricomycotina</taxon>
        <taxon>Agaricomycetes</taxon>
        <taxon>Cantharellales</taxon>
        <taxon>Ceratobasidiaceae</taxon>
        <taxon>Rhizoctonia</taxon>
        <taxon>Rhizoctonia solani AG-1</taxon>
    </lineage>
</organism>
<gene>
    <name evidence="1" type="ORF">RSOLAG1IB_07751</name>
</gene>
<dbReference type="EMBL" id="LN679121">
    <property type="protein sequence ID" value="CEL56365.1"/>
    <property type="molecule type" value="Genomic_DNA"/>
</dbReference>
<proteinExistence type="predicted"/>
<name>A0A0B7FFG4_THACB</name>
<dbReference type="AlphaFoldDB" id="A0A0B7FFG4"/>
<keyword evidence="2" id="KW-1185">Reference proteome</keyword>
<protein>
    <submittedName>
        <fullName evidence="1">Uncharacterized protein</fullName>
    </submittedName>
</protein>
<evidence type="ECO:0000313" key="1">
    <source>
        <dbReference type="EMBL" id="CEL56365.1"/>
    </source>
</evidence>
<evidence type="ECO:0000313" key="2">
    <source>
        <dbReference type="Proteomes" id="UP000059188"/>
    </source>
</evidence>
<sequence length="581" mass="66638">MPRPKTIPPGASYLASNTVAVRMRQKLLRLETPVDISFKDNQWTSGNPMYDWYSRRINEGKVSVETMQLRKELSAPFFHEFVVFSLRGGGFYRIDRRQLPNEELPIDAIYTHGVEACDTIEEVPDLNSVLYARSKCLIELSFKPDTNVHIGLILRICRAIQKHKGANVYTLQRYNCYFFAQTLVMCIACGASDWAGLGDTEESANQNGPWRSPNTEFLSSGTMSGLDNIGRLAAFKWNCSESFSHDWSQLSRLSNGLVQSSPLLRHADHCNYCLESQSDHRQRSLSSEINRLKHELIEYWNNTYRKLLVEVYINNHKKFVASGIWKIVEMNPSEEDSRAVVKRNIDNIKTEWENYSRRQFALLSKTVLDLLDPMEVCDAWYPDPDEWRSSWTCKDGGPVGVAMEVWMRETESFFASEFSKLEKDLDLQTVQNGTQVHEKAMVARLDSFEASMTIKLRVLDDTEFRDTGSVGPSGRKLGDDNLSMLTGETGNTAISRFTRFTQFTQLTQRASEIKKQVMRAFRKNHKLEESGVNQMQQRIGGFIVKHGERVERYGVVLKCTSIQVEEDVRKGMDEVWNDVIC</sequence>
<dbReference type="OrthoDB" id="3269726at2759"/>
<dbReference type="Proteomes" id="UP000059188">
    <property type="component" value="Unassembled WGS sequence"/>
</dbReference>